<feature type="transmembrane region" description="Helical" evidence="1">
    <location>
        <begin position="75"/>
        <end position="93"/>
    </location>
</feature>
<comment type="caution">
    <text evidence="2">The sequence shown here is derived from an EMBL/GenBank/DDBJ whole genome shotgun (WGS) entry which is preliminary data.</text>
</comment>
<accession>A0A024GZX8</accession>
<dbReference type="AlphaFoldDB" id="A0A024GZX8"/>
<sequence length="469" mass="51296">MDSRARNLGSPTEANSTGRKLSLRTLFIVVSIPLLMFGIFGSLPMAFVTAFGLIWIYFAVLIEPVASKGLSAARLYVPIFIIYNGIALTAPGLRHGTDILLMTLLSAVGFLSGWLIGLPRRSKICPAGIDGTRRNDTVFRRPVVLLATFVTIAVYGVFLVRAGTLPIFTANPNVARVDFLPNGYVSTVVVIGLHIMIACGLVEAFLLRSRRAKLVPLALLVVGSAMAFAMGNRGVAINPIVFATLFVLWQKNFSLRKLIPIGLIAVLALSIAGYFRNLSSWGQTYVSDLEMQGFSGAGVWLAPVMNYVFGTAQTFDTTITFFPATIPFQSGAQFFSPFLLEQSADLYLKQVFGLRFDGGGLALGSVNAFYLDWGFLGTFLGPVIYGFVAACIYRRALLSADMKWSFLYCFILMQLIFSVYGHPFAYLTYFIEPFLFFWLIVPVQASPASALASTKFHPARGMPSMRGGR</sequence>
<feature type="transmembrane region" description="Helical" evidence="1">
    <location>
        <begin position="143"/>
        <end position="164"/>
    </location>
</feature>
<feature type="transmembrane region" description="Helical" evidence="1">
    <location>
        <begin position="258"/>
        <end position="275"/>
    </location>
</feature>
<evidence type="ECO:0000313" key="2">
    <source>
        <dbReference type="EMBL" id="CCQ45021.1"/>
    </source>
</evidence>
<organism evidence="2 3">
    <name type="scientific">Pseudarthrobacter siccitolerans</name>
    <dbReference type="NCBI Taxonomy" id="861266"/>
    <lineage>
        <taxon>Bacteria</taxon>
        <taxon>Bacillati</taxon>
        <taxon>Actinomycetota</taxon>
        <taxon>Actinomycetes</taxon>
        <taxon>Micrococcales</taxon>
        <taxon>Micrococcaceae</taxon>
        <taxon>Pseudarthrobacter</taxon>
    </lineage>
</organism>
<feature type="transmembrane region" description="Helical" evidence="1">
    <location>
        <begin position="405"/>
        <end position="429"/>
    </location>
</feature>
<name>A0A024GZX8_9MICC</name>
<feature type="transmembrane region" description="Helical" evidence="1">
    <location>
        <begin position="214"/>
        <end position="230"/>
    </location>
</feature>
<dbReference type="EMBL" id="CAQI01000031">
    <property type="protein sequence ID" value="CCQ45021.1"/>
    <property type="molecule type" value="Genomic_DNA"/>
</dbReference>
<feature type="transmembrane region" description="Helical" evidence="1">
    <location>
        <begin position="184"/>
        <end position="207"/>
    </location>
</feature>
<evidence type="ECO:0000313" key="3">
    <source>
        <dbReference type="Proteomes" id="UP000035722"/>
    </source>
</evidence>
<keyword evidence="1" id="KW-0472">Membrane</keyword>
<evidence type="ECO:0000256" key="1">
    <source>
        <dbReference type="SAM" id="Phobius"/>
    </source>
</evidence>
<protein>
    <submittedName>
        <fullName evidence="2">Putative membrane protein</fullName>
    </submittedName>
</protein>
<proteinExistence type="predicted"/>
<feature type="transmembrane region" description="Helical" evidence="1">
    <location>
        <begin position="373"/>
        <end position="393"/>
    </location>
</feature>
<feature type="transmembrane region" description="Helical" evidence="1">
    <location>
        <begin position="46"/>
        <end position="63"/>
    </location>
</feature>
<dbReference type="NCBIfam" id="TIGR04370">
    <property type="entry name" value="glyco_rpt_poly"/>
    <property type="match status" value="1"/>
</dbReference>
<gene>
    <name evidence="2" type="ORF">ARTSIC4J27_953</name>
</gene>
<feature type="transmembrane region" description="Helical" evidence="1">
    <location>
        <begin position="435"/>
        <end position="456"/>
    </location>
</feature>
<keyword evidence="1" id="KW-1133">Transmembrane helix</keyword>
<keyword evidence="1" id="KW-0812">Transmembrane</keyword>
<feature type="transmembrane region" description="Helical" evidence="1">
    <location>
        <begin position="21"/>
        <end position="40"/>
    </location>
</feature>
<reference evidence="3" key="1">
    <citation type="journal article" date="2014" name="Genome Announc.">
        <title>Genome Sequence of Arthrobacter siccitolerans 4J27, a Xeroprotectant-Producing Desiccation-Tolerant Microorganism.</title>
        <authorList>
            <person name="Manzanera M."/>
            <person name="Santa-Cruz-Calvo L."/>
            <person name="Vilchez J.I."/>
            <person name="Garcia-Fontana C."/>
            <person name="Silva-Castro G.A."/>
            <person name="Calvo C."/>
            <person name="Gonzalez-Lopez J."/>
        </authorList>
    </citation>
    <scope>NUCLEOTIDE SEQUENCE [LARGE SCALE GENOMIC DNA]</scope>
    <source>
        <strain evidence="3">4J27</strain>
    </source>
</reference>
<feature type="transmembrane region" description="Helical" evidence="1">
    <location>
        <begin position="99"/>
        <end position="118"/>
    </location>
</feature>
<keyword evidence="3" id="KW-1185">Reference proteome</keyword>
<dbReference type="Proteomes" id="UP000035722">
    <property type="component" value="Unassembled WGS sequence"/>
</dbReference>
<dbReference type="RefSeq" id="WP_235436542.1">
    <property type="nucleotide sequence ID" value="NZ_CAQI01000031.1"/>
</dbReference>